<dbReference type="OMA" id="NDPYRYA"/>
<sequence length="179" mass="19921">MEEKNIEYDKEMAEIFVDPYKYAVTVHISNIKSPNNTVEIKKEYIEGLETILVKQDISTAASIFKMLGDCTDLISVPGVEDDVCRMLGYIAQNVEPVAKELLRCGVVKKCMDLYKDKPEAVNGIVFLFTILNNTLSDFSAEIKASGEDPSIISQISKDGPHITSKSQERLAEIIKSLAK</sequence>
<dbReference type="EMBL" id="GL870883">
    <property type="protein sequence ID" value="EIJ87375.1"/>
    <property type="molecule type" value="Genomic_DNA"/>
</dbReference>
<dbReference type="VEuPathDB" id="MicrosporidiaDB:NEQG_02498"/>
<accession>I3EDS8</accession>
<evidence type="ECO:0000313" key="1">
    <source>
        <dbReference type="EMBL" id="EIJ87375.1"/>
    </source>
</evidence>
<dbReference type="Proteomes" id="UP000002872">
    <property type="component" value="Unassembled WGS sequence"/>
</dbReference>
<dbReference type="OrthoDB" id="2187466at2759"/>
<dbReference type="InParanoid" id="I3EDS8"/>
<gene>
    <name evidence="1" type="ORF">NEQG_02498</name>
</gene>
<protein>
    <recommendedName>
        <fullName evidence="3">Nucleotide exchange factor Fes1 domain-containing protein</fullName>
    </recommendedName>
</protein>
<dbReference type="HOGENOM" id="CLU_1503842_0_0_1"/>
<proteinExistence type="predicted"/>
<keyword evidence="2" id="KW-1185">Reference proteome</keyword>
<evidence type="ECO:0008006" key="3">
    <source>
        <dbReference type="Google" id="ProtNLM"/>
    </source>
</evidence>
<organism evidence="1 2">
    <name type="scientific">Nematocida parisii (strain ERTm3)</name>
    <name type="common">Nematode killer fungus</name>
    <dbReference type="NCBI Taxonomy" id="935791"/>
    <lineage>
        <taxon>Eukaryota</taxon>
        <taxon>Fungi</taxon>
        <taxon>Fungi incertae sedis</taxon>
        <taxon>Microsporidia</taxon>
        <taxon>Nematocida</taxon>
    </lineage>
</organism>
<dbReference type="AlphaFoldDB" id="I3EDS8"/>
<evidence type="ECO:0000313" key="2">
    <source>
        <dbReference type="Proteomes" id="UP000002872"/>
    </source>
</evidence>
<reference evidence="1" key="1">
    <citation type="submission" date="2011-01" db="EMBL/GenBank/DDBJ databases">
        <title>The Genome Sequence of Nematocida parisii strain ERTm3.</title>
        <authorList>
            <consortium name="The Broad Institute Genome Sequencing Platform"/>
            <consortium name="The Broad Institute Genome Sequencing Center for Infectious Disease"/>
            <person name="Cuomo C."/>
            <person name="Troemel E."/>
            <person name="Young S.K."/>
            <person name="Zeng Q."/>
            <person name="Gargeya S."/>
            <person name="Fitzgerald M."/>
            <person name="Haas B."/>
            <person name="Abouelleil A."/>
            <person name="Alvarado L."/>
            <person name="Arachchi H.M."/>
            <person name="Berlin A."/>
            <person name="Chapman S.B."/>
            <person name="Gearin G."/>
            <person name="Goldberg J."/>
            <person name="Griggs A."/>
            <person name="Gujja S."/>
            <person name="Hansen M."/>
            <person name="Heiman D."/>
            <person name="Howarth C."/>
            <person name="Larimer J."/>
            <person name="Lui A."/>
            <person name="MacDonald P.J.P."/>
            <person name="McCowen C."/>
            <person name="Montmayeur A."/>
            <person name="Murphy C."/>
            <person name="Neiman D."/>
            <person name="Pearson M."/>
            <person name="Priest M."/>
            <person name="Roberts A."/>
            <person name="Saif S."/>
            <person name="Shea T."/>
            <person name="Sisk P."/>
            <person name="Stolte C."/>
            <person name="Sykes S."/>
            <person name="Wortman J."/>
            <person name="Nusbaum C."/>
            <person name="Birren B."/>
        </authorList>
    </citation>
    <scope>NUCLEOTIDE SEQUENCE</scope>
    <source>
        <strain evidence="1">ERTm3</strain>
    </source>
</reference>
<name>I3EDS8_NEMP3</name>